<dbReference type="Proteomes" id="UP000243052">
    <property type="component" value="Chromosome v"/>
</dbReference>
<evidence type="ECO:0000313" key="13">
    <source>
        <dbReference type="Proteomes" id="UP000243052"/>
    </source>
</evidence>
<dbReference type="STRING" id="45286.A0A120K2G0"/>
<dbReference type="AlphaFoldDB" id="A0A120K2G0"/>
<dbReference type="GO" id="GO:0000981">
    <property type="term" value="F:DNA-binding transcription factor activity, RNA polymerase II-specific"/>
    <property type="evidence" value="ECO:0007669"/>
    <property type="project" value="InterPro"/>
</dbReference>
<dbReference type="GO" id="GO:0008270">
    <property type="term" value="F:zinc ion binding"/>
    <property type="evidence" value="ECO:0007669"/>
    <property type="project" value="UniProtKB-KW"/>
</dbReference>
<feature type="compositionally biased region" description="Polar residues" evidence="10">
    <location>
        <begin position="84"/>
        <end position="93"/>
    </location>
</feature>
<sequence length="256" mass="27728">MVIKKRPAGWAKRQSRSFKCSGYGNCEMSFTRAEHLARHIRKHTGEKPFQCEVCSRYFSRIDNLKQHRESVHAMGSRRGEHGTVRSTGMSRKFSSSSLSSSSSSSSLSSALLLASMPSLATIASSSEVSTASPRSLSPHENVERPGTAAAATVAATKASNRPVLPPIFVGNPVLDTYAPLQREPAPMCGERADTHLRDLQFNAAATENSIRSMRMTSAASKFSTTPPAVTKRYNTGTHVGRISVSSMLSWGYDSTV</sequence>
<dbReference type="SMART" id="SM00355">
    <property type="entry name" value="ZnF_C2H2"/>
    <property type="match status" value="2"/>
</dbReference>
<keyword evidence="7" id="KW-0804">Transcription</keyword>
<dbReference type="OrthoDB" id="10018191at2759"/>
<keyword evidence="13" id="KW-1185">Reference proteome</keyword>
<accession>A0A120K2G0</accession>
<keyword evidence="6" id="KW-0805">Transcription regulation</keyword>
<evidence type="ECO:0000259" key="11">
    <source>
        <dbReference type="PROSITE" id="PS50157"/>
    </source>
</evidence>
<dbReference type="Pfam" id="PF00096">
    <property type="entry name" value="zf-C2H2"/>
    <property type="match status" value="1"/>
</dbReference>
<feature type="region of interest" description="Disordered" evidence="10">
    <location>
        <begin position="70"/>
        <end position="104"/>
    </location>
</feature>
<evidence type="ECO:0000256" key="7">
    <source>
        <dbReference type="ARBA" id="ARBA00023163"/>
    </source>
</evidence>
<evidence type="ECO:0000256" key="3">
    <source>
        <dbReference type="ARBA" id="ARBA00022737"/>
    </source>
</evidence>
<dbReference type="GeneID" id="28724694"/>
<dbReference type="InterPro" id="IPR051059">
    <property type="entry name" value="VerF-like"/>
</dbReference>
<comment type="subcellular location">
    <subcellularLocation>
        <location evidence="1">Nucleus</location>
    </subcellularLocation>
</comment>
<keyword evidence="2" id="KW-0479">Metal-binding</keyword>
<dbReference type="Gene3D" id="3.30.160.60">
    <property type="entry name" value="Classic Zinc Finger"/>
    <property type="match status" value="2"/>
</dbReference>
<dbReference type="PROSITE" id="PS00028">
    <property type="entry name" value="ZINC_FINGER_C2H2_1"/>
    <property type="match status" value="1"/>
</dbReference>
<feature type="region of interest" description="Disordered" evidence="10">
    <location>
        <begin position="127"/>
        <end position="154"/>
    </location>
</feature>
<evidence type="ECO:0000256" key="2">
    <source>
        <dbReference type="ARBA" id="ARBA00022723"/>
    </source>
</evidence>
<reference evidence="12 13" key="1">
    <citation type="submission" date="2016-01" db="EMBL/GenBank/DDBJ databases">
        <title>Genome sequence of the yeast Holleya sinecauda.</title>
        <authorList>
            <person name="Dietrich F.S."/>
        </authorList>
    </citation>
    <scope>NUCLEOTIDE SEQUENCE [LARGE SCALE GENOMIC DNA]</scope>
    <source>
        <strain evidence="12 13">ATCC 58844</strain>
    </source>
</reference>
<feature type="compositionally biased region" description="Low complexity" evidence="10">
    <location>
        <begin position="94"/>
        <end position="104"/>
    </location>
</feature>
<dbReference type="GO" id="GO:0000785">
    <property type="term" value="C:chromatin"/>
    <property type="evidence" value="ECO:0007669"/>
    <property type="project" value="TreeGrafter"/>
</dbReference>
<dbReference type="GO" id="GO:0000978">
    <property type="term" value="F:RNA polymerase II cis-regulatory region sequence-specific DNA binding"/>
    <property type="evidence" value="ECO:0007669"/>
    <property type="project" value="InterPro"/>
</dbReference>
<dbReference type="Pfam" id="PF13894">
    <property type="entry name" value="zf-C2H2_4"/>
    <property type="match status" value="1"/>
</dbReference>
<protein>
    <submittedName>
        <fullName evidence="12">HER126Cp</fullName>
    </submittedName>
</protein>
<gene>
    <name evidence="12" type="ORF">AW171_hschr53355</name>
</gene>
<dbReference type="GO" id="GO:0005634">
    <property type="term" value="C:nucleus"/>
    <property type="evidence" value="ECO:0007669"/>
    <property type="project" value="UniProtKB-SubCell"/>
</dbReference>
<dbReference type="InterPro" id="IPR013087">
    <property type="entry name" value="Znf_C2H2_type"/>
</dbReference>
<evidence type="ECO:0000313" key="12">
    <source>
        <dbReference type="EMBL" id="AMD21405.1"/>
    </source>
</evidence>
<feature type="domain" description="C2H2-type" evidence="11">
    <location>
        <begin position="18"/>
        <end position="48"/>
    </location>
</feature>
<dbReference type="SUPFAM" id="SSF57667">
    <property type="entry name" value="beta-beta-alpha zinc fingers"/>
    <property type="match status" value="1"/>
</dbReference>
<keyword evidence="5" id="KW-0862">Zinc</keyword>
<feature type="compositionally biased region" description="Basic and acidic residues" evidence="10">
    <location>
        <begin position="70"/>
        <end position="83"/>
    </location>
</feature>
<name>A0A120K2G0_9SACH</name>
<evidence type="ECO:0000256" key="8">
    <source>
        <dbReference type="ARBA" id="ARBA00023242"/>
    </source>
</evidence>
<proteinExistence type="predicted"/>
<evidence type="ECO:0000256" key="6">
    <source>
        <dbReference type="ARBA" id="ARBA00023015"/>
    </source>
</evidence>
<evidence type="ECO:0000256" key="1">
    <source>
        <dbReference type="ARBA" id="ARBA00004123"/>
    </source>
</evidence>
<evidence type="ECO:0000256" key="10">
    <source>
        <dbReference type="SAM" id="MobiDB-lite"/>
    </source>
</evidence>
<evidence type="ECO:0000256" key="4">
    <source>
        <dbReference type="ARBA" id="ARBA00022771"/>
    </source>
</evidence>
<keyword evidence="8" id="KW-0539">Nucleus</keyword>
<organism evidence="12 13">
    <name type="scientific">Eremothecium sinecaudum</name>
    <dbReference type="NCBI Taxonomy" id="45286"/>
    <lineage>
        <taxon>Eukaryota</taxon>
        <taxon>Fungi</taxon>
        <taxon>Dikarya</taxon>
        <taxon>Ascomycota</taxon>
        <taxon>Saccharomycotina</taxon>
        <taxon>Saccharomycetes</taxon>
        <taxon>Saccharomycetales</taxon>
        <taxon>Saccharomycetaceae</taxon>
        <taxon>Eremothecium</taxon>
    </lineage>
</organism>
<keyword evidence="3" id="KW-0677">Repeat</keyword>
<dbReference type="EMBL" id="CP014245">
    <property type="protein sequence ID" value="AMD21405.1"/>
    <property type="molecule type" value="Genomic_DNA"/>
</dbReference>
<dbReference type="PANTHER" id="PTHR40626:SF32">
    <property type="entry name" value="ZINC FINGER PROTEIN RST2"/>
    <property type="match status" value="1"/>
</dbReference>
<keyword evidence="4 9" id="KW-0863">Zinc-finger</keyword>
<dbReference type="InterPro" id="IPR036236">
    <property type="entry name" value="Znf_C2H2_sf"/>
</dbReference>
<feature type="domain" description="C2H2-type" evidence="11">
    <location>
        <begin position="49"/>
        <end position="73"/>
    </location>
</feature>
<evidence type="ECO:0000256" key="9">
    <source>
        <dbReference type="PROSITE-ProRule" id="PRU00042"/>
    </source>
</evidence>
<evidence type="ECO:0000256" key="5">
    <source>
        <dbReference type="ARBA" id="ARBA00022833"/>
    </source>
</evidence>
<dbReference type="PANTHER" id="PTHR40626">
    <property type="entry name" value="MIP31509P"/>
    <property type="match status" value="1"/>
</dbReference>
<dbReference type="RefSeq" id="XP_017988401.1">
    <property type="nucleotide sequence ID" value="XM_018132912.1"/>
</dbReference>
<dbReference type="PROSITE" id="PS50157">
    <property type="entry name" value="ZINC_FINGER_C2H2_2"/>
    <property type="match status" value="2"/>
</dbReference>
<dbReference type="FunFam" id="3.30.160.60:FF:000032">
    <property type="entry name" value="Krueppel-like factor 4"/>
    <property type="match status" value="1"/>
</dbReference>